<evidence type="ECO:0000313" key="3">
    <source>
        <dbReference type="Proteomes" id="UP000323142"/>
    </source>
</evidence>
<accession>A0A5B2V8U4</accession>
<proteinExistence type="predicted"/>
<feature type="region of interest" description="Disordered" evidence="1">
    <location>
        <begin position="86"/>
        <end position="126"/>
    </location>
</feature>
<reference evidence="2 3" key="1">
    <citation type="submission" date="2019-09" db="EMBL/GenBank/DDBJ databases">
        <title>Salinarimonas rosea gen. nov., sp. nov., a new member of the a-2 subgroup of the Proteobacteria.</title>
        <authorList>
            <person name="Liu J."/>
        </authorList>
    </citation>
    <scope>NUCLEOTIDE SEQUENCE [LARGE SCALE GENOMIC DNA]</scope>
    <source>
        <strain evidence="2 3">BN140002</strain>
    </source>
</reference>
<dbReference type="RefSeq" id="WP_149820676.1">
    <property type="nucleotide sequence ID" value="NZ_VUOA01000035.1"/>
</dbReference>
<gene>
    <name evidence="2" type="ORF">F0L46_19535</name>
</gene>
<dbReference type="AlphaFoldDB" id="A0A5B2V8U4"/>
<dbReference type="EMBL" id="VUOA01000035">
    <property type="protein sequence ID" value="KAA2235424.1"/>
    <property type="molecule type" value="Genomic_DNA"/>
</dbReference>
<evidence type="ECO:0000256" key="1">
    <source>
        <dbReference type="SAM" id="MobiDB-lite"/>
    </source>
</evidence>
<keyword evidence="3" id="KW-1185">Reference proteome</keyword>
<dbReference type="Proteomes" id="UP000323142">
    <property type="component" value="Unassembled WGS sequence"/>
</dbReference>
<sequence length="200" mass="20691">MTARHSIGTALSALALGGALLATPVEARDFRGLLPGLIAGSIAAGAFSAAGRAGTREVYVVAPEPFDDDEEEIEVVAPRRLPRERPASLSAPVRPRAVPAPPARRVEAARERRKPDVAPPAAAPPAALATCGSSLTAVSRRHGAVRVDVSPAGAPTRLKDGALTVPLNAVVEYRGGAKTHVRRARVSCRLDSSGQVVALR</sequence>
<protein>
    <submittedName>
        <fullName evidence="2">Uncharacterized protein</fullName>
    </submittedName>
</protein>
<evidence type="ECO:0000313" key="2">
    <source>
        <dbReference type="EMBL" id="KAA2235424.1"/>
    </source>
</evidence>
<feature type="compositionally biased region" description="Basic and acidic residues" evidence="1">
    <location>
        <begin position="104"/>
        <end position="116"/>
    </location>
</feature>
<organism evidence="2 3">
    <name type="scientific">Salinarimonas soli</name>
    <dbReference type="NCBI Taxonomy" id="1638099"/>
    <lineage>
        <taxon>Bacteria</taxon>
        <taxon>Pseudomonadati</taxon>
        <taxon>Pseudomonadota</taxon>
        <taxon>Alphaproteobacteria</taxon>
        <taxon>Hyphomicrobiales</taxon>
        <taxon>Salinarimonadaceae</taxon>
        <taxon>Salinarimonas</taxon>
    </lineage>
</organism>
<dbReference type="OrthoDB" id="8098309at2"/>
<comment type="caution">
    <text evidence="2">The sequence shown here is derived from an EMBL/GenBank/DDBJ whole genome shotgun (WGS) entry which is preliminary data.</text>
</comment>
<name>A0A5B2V8U4_9HYPH</name>
<reference evidence="2 3" key="2">
    <citation type="submission" date="2019-09" db="EMBL/GenBank/DDBJ databases">
        <authorList>
            <person name="Jin C."/>
        </authorList>
    </citation>
    <scope>NUCLEOTIDE SEQUENCE [LARGE SCALE GENOMIC DNA]</scope>
    <source>
        <strain evidence="2 3">BN140002</strain>
    </source>
</reference>